<dbReference type="AlphaFoldDB" id="A0AA39I8B4"/>
<proteinExistence type="predicted"/>
<accession>A0AA39I8B4</accession>
<dbReference type="Proteomes" id="UP001175271">
    <property type="component" value="Unassembled WGS sequence"/>
</dbReference>
<sequence>MSAVSAPREIQLAEGFMFSYASIQALLRHLKERKLIRQCVYPAMPFVVVCVSQDAKSFAAMRFSLRYGIEDMYHAHGLDDYNWMEQFAGLKRFIGDLEADGVYSMGYDMETVQNLMIASFKGVMEEEVIKKRIFSLEELEMAVLKNIAPQFTDRWGDRDCELYIESGYATSFQQWQDHRRRCCWNILVSSNIFNNHCPGVHLFGLMFDTFPPNLLSGIARQATFLKTLERECSD</sequence>
<gene>
    <name evidence="1" type="ORF">QR680_013658</name>
</gene>
<evidence type="ECO:0000313" key="1">
    <source>
        <dbReference type="EMBL" id="KAK0418589.1"/>
    </source>
</evidence>
<evidence type="ECO:0000313" key="2">
    <source>
        <dbReference type="Proteomes" id="UP001175271"/>
    </source>
</evidence>
<dbReference type="EMBL" id="JAUCMV010000002">
    <property type="protein sequence ID" value="KAK0418589.1"/>
    <property type="molecule type" value="Genomic_DNA"/>
</dbReference>
<comment type="caution">
    <text evidence="1">The sequence shown here is derived from an EMBL/GenBank/DDBJ whole genome shotgun (WGS) entry which is preliminary data.</text>
</comment>
<reference evidence="1" key="1">
    <citation type="submission" date="2023-06" db="EMBL/GenBank/DDBJ databases">
        <title>Genomic analysis of the entomopathogenic nematode Steinernema hermaphroditum.</title>
        <authorList>
            <person name="Schwarz E.M."/>
            <person name="Heppert J.K."/>
            <person name="Baniya A."/>
            <person name="Schwartz H.T."/>
            <person name="Tan C.-H."/>
            <person name="Antoshechkin I."/>
            <person name="Sternberg P.W."/>
            <person name="Goodrich-Blair H."/>
            <person name="Dillman A.R."/>
        </authorList>
    </citation>
    <scope>NUCLEOTIDE SEQUENCE</scope>
    <source>
        <strain evidence="1">PS9179</strain>
        <tissue evidence="1">Whole animal</tissue>
    </source>
</reference>
<protein>
    <submittedName>
        <fullName evidence="1">Uncharacterized protein</fullName>
    </submittedName>
</protein>
<keyword evidence="2" id="KW-1185">Reference proteome</keyword>
<organism evidence="1 2">
    <name type="scientific">Steinernema hermaphroditum</name>
    <dbReference type="NCBI Taxonomy" id="289476"/>
    <lineage>
        <taxon>Eukaryota</taxon>
        <taxon>Metazoa</taxon>
        <taxon>Ecdysozoa</taxon>
        <taxon>Nematoda</taxon>
        <taxon>Chromadorea</taxon>
        <taxon>Rhabditida</taxon>
        <taxon>Tylenchina</taxon>
        <taxon>Panagrolaimomorpha</taxon>
        <taxon>Strongyloidoidea</taxon>
        <taxon>Steinernematidae</taxon>
        <taxon>Steinernema</taxon>
    </lineage>
</organism>
<name>A0AA39I8B4_9BILA</name>